<reference evidence="10" key="1">
    <citation type="submission" date="2023-10" db="EMBL/GenBank/DDBJ databases">
        <title>Genome assembly of Pristionchus species.</title>
        <authorList>
            <person name="Yoshida K."/>
            <person name="Sommer R.J."/>
        </authorList>
    </citation>
    <scope>NUCLEOTIDE SEQUENCE</scope>
    <source>
        <strain evidence="10">RS0144</strain>
    </source>
</reference>
<dbReference type="SUPFAM" id="SSF55486">
    <property type="entry name" value="Metalloproteases ('zincins'), catalytic domain"/>
    <property type="match status" value="1"/>
</dbReference>
<comment type="similarity">
    <text evidence="2">Belongs to the peptidase M1 family.</text>
</comment>
<evidence type="ECO:0000256" key="4">
    <source>
        <dbReference type="ARBA" id="ARBA00022723"/>
    </source>
</evidence>
<evidence type="ECO:0000313" key="11">
    <source>
        <dbReference type="Proteomes" id="UP001432027"/>
    </source>
</evidence>
<evidence type="ECO:0000259" key="8">
    <source>
        <dbReference type="Pfam" id="PF01433"/>
    </source>
</evidence>
<dbReference type="InterPro" id="IPR001930">
    <property type="entry name" value="Peptidase_M1"/>
</dbReference>
<keyword evidence="4" id="KW-0479">Metal-binding</keyword>
<evidence type="ECO:0000256" key="6">
    <source>
        <dbReference type="ARBA" id="ARBA00022833"/>
    </source>
</evidence>
<keyword evidence="6" id="KW-0862">Zinc</keyword>
<dbReference type="PANTHER" id="PTHR11533:SF299">
    <property type="entry name" value="AMINOPEPTIDASE"/>
    <property type="match status" value="1"/>
</dbReference>
<protein>
    <recommendedName>
        <fullName evidence="12">Peptidase</fullName>
    </recommendedName>
</protein>
<feature type="domain" description="Aminopeptidase N-like N-terminal" evidence="9">
    <location>
        <begin position="3"/>
        <end position="55"/>
    </location>
</feature>
<comment type="cofactor">
    <cofactor evidence="1">
        <name>Zn(2+)</name>
        <dbReference type="ChEBI" id="CHEBI:29105"/>
    </cofactor>
</comment>
<dbReference type="GO" id="GO:0006508">
    <property type="term" value="P:proteolysis"/>
    <property type="evidence" value="ECO:0007669"/>
    <property type="project" value="UniProtKB-KW"/>
</dbReference>
<dbReference type="Pfam" id="PF17900">
    <property type="entry name" value="Peptidase_M1_N"/>
    <property type="match status" value="1"/>
</dbReference>
<dbReference type="GO" id="GO:0005615">
    <property type="term" value="C:extracellular space"/>
    <property type="evidence" value="ECO:0007669"/>
    <property type="project" value="TreeGrafter"/>
</dbReference>
<dbReference type="AlphaFoldDB" id="A0AAV5SSU4"/>
<dbReference type="InterPro" id="IPR050344">
    <property type="entry name" value="Peptidase_M1_aminopeptidases"/>
</dbReference>
<dbReference type="PANTHER" id="PTHR11533">
    <property type="entry name" value="PROTEASE M1 ZINC METALLOPROTEASE"/>
    <property type="match status" value="1"/>
</dbReference>
<keyword evidence="3" id="KW-0645">Protease</keyword>
<dbReference type="Pfam" id="PF01433">
    <property type="entry name" value="Peptidase_M1"/>
    <property type="match status" value="1"/>
</dbReference>
<dbReference type="GO" id="GO:0042277">
    <property type="term" value="F:peptide binding"/>
    <property type="evidence" value="ECO:0007669"/>
    <property type="project" value="TreeGrafter"/>
</dbReference>
<evidence type="ECO:0008006" key="12">
    <source>
        <dbReference type="Google" id="ProtNLM"/>
    </source>
</evidence>
<name>A0AAV5SSU4_9BILA</name>
<evidence type="ECO:0000259" key="9">
    <source>
        <dbReference type="Pfam" id="PF17900"/>
    </source>
</evidence>
<dbReference type="Proteomes" id="UP001432027">
    <property type="component" value="Unassembled WGS sequence"/>
</dbReference>
<dbReference type="InterPro" id="IPR042097">
    <property type="entry name" value="Aminopeptidase_N-like_N_sf"/>
</dbReference>
<dbReference type="EMBL" id="BTSX01000002">
    <property type="protein sequence ID" value="GMS85924.1"/>
    <property type="molecule type" value="Genomic_DNA"/>
</dbReference>
<keyword evidence="5" id="KW-0378">Hydrolase</keyword>
<evidence type="ECO:0000256" key="1">
    <source>
        <dbReference type="ARBA" id="ARBA00001947"/>
    </source>
</evidence>
<evidence type="ECO:0000256" key="3">
    <source>
        <dbReference type="ARBA" id="ARBA00022670"/>
    </source>
</evidence>
<sequence length="176" mass="20632">MGPCFDEPDKKATFQLTIVHPTELAAYSNTAGETEVYENGRSRTFFERTVPLPTYAVALALTNQDVMEIELDGHKVRPLLTLKMRRFLSMCLSFRLRQVLQEYENLEHQRCNSDWLIVEDFTYAAMKNPGLITSRPDETYETNRIHEIAHQYFGNLVTLRSWEQIWLNEGFARFFE</sequence>
<dbReference type="Gene3D" id="2.60.40.1730">
    <property type="entry name" value="tricorn interacting facor f3 domain"/>
    <property type="match status" value="1"/>
</dbReference>
<keyword evidence="11" id="KW-1185">Reference proteome</keyword>
<dbReference type="SUPFAM" id="SSF63737">
    <property type="entry name" value="Leukotriene A4 hydrolase N-terminal domain"/>
    <property type="match status" value="1"/>
</dbReference>
<dbReference type="GO" id="GO:0070006">
    <property type="term" value="F:metalloaminopeptidase activity"/>
    <property type="evidence" value="ECO:0007669"/>
    <property type="project" value="TreeGrafter"/>
</dbReference>
<evidence type="ECO:0000313" key="10">
    <source>
        <dbReference type="EMBL" id="GMS85924.1"/>
    </source>
</evidence>
<feature type="domain" description="Peptidase M1 membrane alanine aminopeptidase" evidence="8">
    <location>
        <begin position="99"/>
        <end position="176"/>
    </location>
</feature>
<feature type="non-terminal residue" evidence="10">
    <location>
        <position position="176"/>
    </location>
</feature>
<dbReference type="GO" id="GO:0005737">
    <property type="term" value="C:cytoplasm"/>
    <property type="evidence" value="ECO:0007669"/>
    <property type="project" value="TreeGrafter"/>
</dbReference>
<dbReference type="InterPro" id="IPR014782">
    <property type="entry name" value="Peptidase_M1_dom"/>
</dbReference>
<evidence type="ECO:0000256" key="7">
    <source>
        <dbReference type="ARBA" id="ARBA00023049"/>
    </source>
</evidence>
<evidence type="ECO:0000256" key="2">
    <source>
        <dbReference type="ARBA" id="ARBA00010136"/>
    </source>
</evidence>
<organism evidence="10 11">
    <name type="scientific">Pristionchus entomophagus</name>
    <dbReference type="NCBI Taxonomy" id="358040"/>
    <lineage>
        <taxon>Eukaryota</taxon>
        <taxon>Metazoa</taxon>
        <taxon>Ecdysozoa</taxon>
        <taxon>Nematoda</taxon>
        <taxon>Chromadorea</taxon>
        <taxon>Rhabditida</taxon>
        <taxon>Rhabditina</taxon>
        <taxon>Diplogasteromorpha</taxon>
        <taxon>Diplogasteroidea</taxon>
        <taxon>Neodiplogasteridae</taxon>
        <taxon>Pristionchus</taxon>
    </lineage>
</organism>
<evidence type="ECO:0000256" key="5">
    <source>
        <dbReference type="ARBA" id="ARBA00022801"/>
    </source>
</evidence>
<accession>A0AAV5SSU4</accession>
<dbReference type="GO" id="GO:0016020">
    <property type="term" value="C:membrane"/>
    <property type="evidence" value="ECO:0007669"/>
    <property type="project" value="TreeGrafter"/>
</dbReference>
<dbReference type="PRINTS" id="PR00756">
    <property type="entry name" value="ALADIPTASE"/>
</dbReference>
<comment type="caution">
    <text evidence="10">The sequence shown here is derived from an EMBL/GenBank/DDBJ whole genome shotgun (WGS) entry which is preliminary data.</text>
</comment>
<proteinExistence type="inferred from homology"/>
<gene>
    <name evidence="10" type="ORF">PENTCL1PPCAC_8099</name>
</gene>
<dbReference type="InterPro" id="IPR027268">
    <property type="entry name" value="Peptidase_M4/M1_CTD_sf"/>
</dbReference>
<dbReference type="InterPro" id="IPR045357">
    <property type="entry name" value="Aminopeptidase_N-like_N"/>
</dbReference>
<dbReference type="GO" id="GO:0008270">
    <property type="term" value="F:zinc ion binding"/>
    <property type="evidence" value="ECO:0007669"/>
    <property type="project" value="InterPro"/>
</dbReference>
<dbReference type="GO" id="GO:0043171">
    <property type="term" value="P:peptide catabolic process"/>
    <property type="evidence" value="ECO:0007669"/>
    <property type="project" value="TreeGrafter"/>
</dbReference>
<keyword evidence="7" id="KW-0482">Metalloprotease</keyword>
<dbReference type="Gene3D" id="1.10.390.10">
    <property type="entry name" value="Neutral Protease Domain 2"/>
    <property type="match status" value="1"/>
</dbReference>